<dbReference type="PANTHER" id="PTHR37015:SF2">
    <property type="entry name" value="REVERSE TRANSCRIPTASE DOMAIN-CONTAINING PROTEIN"/>
    <property type="match status" value="1"/>
</dbReference>
<comment type="caution">
    <text evidence="2">The sequence shown here is derived from an EMBL/GenBank/DDBJ whole genome shotgun (WGS) entry which is preliminary data.</text>
</comment>
<dbReference type="OrthoDB" id="74545at2759"/>
<protein>
    <recommendedName>
        <fullName evidence="4">Reverse transcriptase domain-containing protein</fullName>
    </recommendedName>
</protein>
<keyword evidence="3" id="KW-1185">Reference proteome</keyword>
<gene>
    <name evidence="2" type="ORF">B0I35DRAFT_420835</name>
</gene>
<sequence>MTDISSSGSVFSQTLKEITNTKLEELSKSCQSFEQAKASLLIAIQAEEDPVARLRVLSSGMKSCFAIKVDKAGNVKTDHTALPQLEIELKNLDRFLNQAEYDPSLSSKTLEMWEKSLLQHLETQSLRFRYASIYGQLVTEWLSDKSKSTDVASEDVQMGETFEDLGSAQRLVARESWEKLVFDPAKVDEAKLWNHLHSIFGLGDESKKDISGALQQIQNSVYAFEETLSQPNQFNNWSLKWVIRGLTTSDLLSDEKREVLKDFEGNEVLLNEIADVLNMRLNALSSWTWSSDSSVPVALKRRINGTFDIHMHEDLLQTIFLQYLGVKWSVFFKREFESFRTRSGTWKSAHKNIPKLDKQRLGYYLGSFTKSPCLHTVRARIYNKKYFMAQLMNDEQQATQKMEGEEEVEVRAEADSVGASLKRSRKAPRRQLASKAARKSVPSTAPIIAFRDEEAGFDDETDLEDGEDDGNFNPMELKQKILHLLSAEMTINKRLYGEMSAFHSVFESWDTLLPHGTILTVLKFLGVSQDWLHFFTKFLEAPLRFMDDDADAPVRKRRRGTPVHHVLSDVVGEATLFCLDFAVNQATDGQVLWRVRDDVWFWSRDHAAVVKAWQTISTFNSVAGTRMNLSKTGTVRVAEDQNVSLPIDKSLPHGDIRWGFLKLSPATGEFQIDQAMVDDHIAELREQLKSKHGSILGFIHAWNTFAGTFFASNFGKAAECFGRKHVDNMLSMHRHIQRQIFNEEGISSVADYLKTALERRFGLTDVPDGYLYFPMEMGGLDLRSPFVSLLQIRDELTKSPTDFVDEFRAAERKAYDEAHEAFVNGDTARERYALDDPDWEPESAHERDNFFSFEEYTRHRESFLHDRQLSGSRLHDVFHRLMRRPQERSVDPDRTKVSVAITQLRVTNQKGITQNWYQMDAYWRWVAMMYGPEVLDRFGSLNIVDSGSLPMGMVSFFRGKRITWQG</sequence>
<name>A0A8K0WUI0_9HYPO</name>
<dbReference type="PANTHER" id="PTHR37015">
    <property type="entry name" value="REVERSE TRANSCRIPTASE DOMAIN-CONTAINING PROTEIN"/>
    <property type="match status" value="1"/>
</dbReference>
<proteinExistence type="predicted"/>
<dbReference type="Proteomes" id="UP000813444">
    <property type="component" value="Unassembled WGS sequence"/>
</dbReference>
<organism evidence="2 3">
    <name type="scientific">Stachybotrys elegans</name>
    <dbReference type="NCBI Taxonomy" id="80388"/>
    <lineage>
        <taxon>Eukaryota</taxon>
        <taxon>Fungi</taxon>
        <taxon>Dikarya</taxon>
        <taxon>Ascomycota</taxon>
        <taxon>Pezizomycotina</taxon>
        <taxon>Sordariomycetes</taxon>
        <taxon>Hypocreomycetidae</taxon>
        <taxon>Hypocreales</taxon>
        <taxon>Stachybotryaceae</taxon>
        <taxon>Stachybotrys</taxon>
    </lineage>
</organism>
<accession>A0A8K0WUI0</accession>
<feature type="region of interest" description="Disordered" evidence="1">
    <location>
        <begin position="398"/>
        <end position="440"/>
    </location>
</feature>
<evidence type="ECO:0000313" key="2">
    <source>
        <dbReference type="EMBL" id="KAH7325621.1"/>
    </source>
</evidence>
<evidence type="ECO:0008006" key="4">
    <source>
        <dbReference type="Google" id="ProtNLM"/>
    </source>
</evidence>
<reference evidence="2" key="1">
    <citation type="journal article" date="2021" name="Nat. Commun.">
        <title>Genetic determinants of endophytism in the Arabidopsis root mycobiome.</title>
        <authorList>
            <person name="Mesny F."/>
            <person name="Miyauchi S."/>
            <person name="Thiergart T."/>
            <person name="Pickel B."/>
            <person name="Atanasova L."/>
            <person name="Karlsson M."/>
            <person name="Huettel B."/>
            <person name="Barry K.W."/>
            <person name="Haridas S."/>
            <person name="Chen C."/>
            <person name="Bauer D."/>
            <person name="Andreopoulos W."/>
            <person name="Pangilinan J."/>
            <person name="LaButti K."/>
            <person name="Riley R."/>
            <person name="Lipzen A."/>
            <person name="Clum A."/>
            <person name="Drula E."/>
            <person name="Henrissat B."/>
            <person name="Kohler A."/>
            <person name="Grigoriev I.V."/>
            <person name="Martin F.M."/>
            <person name="Hacquard S."/>
        </authorList>
    </citation>
    <scope>NUCLEOTIDE SEQUENCE</scope>
    <source>
        <strain evidence="2">MPI-CAGE-CH-0235</strain>
    </source>
</reference>
<dbReference type="EMBL" id="JAGPNK010000002">
    <property type="protein sequence ID" value="KAH7325621.1"/>
    <property type="molecule type" value="Genomic_DNA"/>
</dbReference>
<evidence type="ECO:0000256" key="1">
    <source>
        <dbReference type="SAM" id="MobiDB-lite"/>
    </source>
</evidence>
<dbReference type="AlphaFoldDB" id="A0A8K0WUI0"/>
<evidence type="ECO:0000313" key="3">
    <source>
        <dbReference type="Proteomes" id="UP000813444"/>
    </source>
</evidence>